<proteinExistence type="predicted"/>
<dbReference type="Proteomes" id="UP000236731">
    <property type="component" value="Unassembled WGS sequence"/>
</dbReference>
<dbReference type="RefSeq" id="WP_103904803.1">
    <property type="nucleotide sequence ID" value="NZ_CP049246.1"/>
</dbReference>
<dbReference type="PANTHER" id="PTHR10151:SF120">
    <property type="entry name" value="BIS(5'-ADENOSYL)-TRIPHOSPHATASE"/>
    <property type="match status" value="1"/>
</dbReference>
<protein>
    <submittedName>
        <fullName evidence="2">Type I phosphodiesterase / nucleotide pyrophosphatase</fullName>
    </submittedName>
</protein>
<organism evidence="2 3">
    <name type="scientific">Sphingobacterium lactis</name>
    <dbReference type="NCBI Taxonomy" id="797291"/>
    <lineage>
        <taxon>Bacteria</taxon>
        <taxon>Pseudomonadati</taxon>
        <taxon>Bacteroidota</taxon>
        <taxon>Sphingobacteriia</taxon>
        <taxon>Sphingobacteriales</taxon>
        <taxon>Sphingobacteriaceae</taxon>
        <taxon>Sphingobacterium</taxon>
    </lineage>
</organism>
<dbReference type="SUPFAM" id="SSF53649">
    <property type="entry name" value="Alkaline phosphatase-like"/>
    <property type="match status" value="1"/>
</dbReference>
<name>A0A1H5S142_9SPHI</name>
<keyword evidence="1" id="KW-0732">Signal</keyword>
<dbReference type="GO" id="GO:0016787">
    <property type="term" value="F:hydrolase activity"/>
    <property type="evidence" value="ECO:0007669"/>
    <property type="project" value="UniProtKB-ARBA"/>
</dbReference>
<dbReference type="InterPro" id="IPR002591">
    <property type="entry name" value="Phosphodiest/P_Trfase"/>
</dbReference>
<gene>
    <name evidence="2" type="ORF">SAMN05421877_101131</name>
</gene>
<dbReference type="PANTHER" id="PTHR10151">
    <property type="entry name" value="ECTONUCLEOTIDE PYROPHOSPHATASE/PHOSPHODIESTERASE"/>
    <property type="match status" value="1"/>
</dbReference>
<reference evidence="3" key="1">
    <citation type="submission" date="2016-10" db="EMBL/GenBank/DDBJ databases">
        <authorList>
            <person name="Varghese N."/>
            <person name="Submissions S."/>
        </authorList>
    </citation>
    <scope>NUCLEOTIDE SEQUENCE [LARGE SCALE GENOMIC DNA]</scope>
    <source>
        <strain evidence="3">DSM 22361</strain>
    </source>
</reference>
<dbReference type="Gene3D" id="3.40.720.10">
    <property type="entry name" value="Alkaline Phosphatase, subunit A"/>
    <property type="match status" value="1"/>
</dbReference>
<sequence length="416" mass="47010">MKKKMSFLLAFLLAGQFLTAQTPKTKKAIVIIVDGIPADMIEKVNTPFIDAVSAAGGYTRATMGGEVDGYSQTPTISAVCYTSMITGTWGNKHNVWNNELEDPNYNYWTLFRYLKKDSPDRKIGIYSTWLDNRTKLVGEGLPQTGNLKFDVHYDGYEIDTVRFPHDKLTTYISKIDEEVVKEASQSLRTDAPDFSWVYLQYTDNTGHIYGDGPGMIDAIEKADRQVGDLYAAIKYREQYHNEDWMFVVITDHGRDVATGKNHGGQTHRERTIWISTNAKGLNQQFRAHDPNIVDILPSMARHLGVKIDPKQQYELDGVPFIGEVSIANPKADIKDGKLMLRWTAFHPEGKVKISVSKTNTFKEKGPQGTDVYVSVGEFNQGAVKAEIDLPKDMKESKFLKVVFEGEHNTLNRWIVR</sequence>
<keyword evidence="3" id="KW-1185">Reference proteome</keyword>
<feature type="chain" id="PRO_5009283531" evidence="1">
    <location>
        <begin position="21"/>
        <end position="416"/>
    </location>
</feature>
<evidence type="ECO:0000313" key="2">
    <source>
        <dbReference type="EMBL" id="SEF44210.1"/>
    </source>
</evidence>
<dbReference type="EMBL" id="FNUT01000001">
    <property type="protein sequence ID" value="SEF44210.1"/>
    <property type="molecule type" value="Genomic_DNA"/>
</dbReference>
<evidence type="ECO:0000256" key="1">
    <source>
        <dbReference type="SAM" id="SignalP"/>
    </source>
</evidence>
<dbReference type="Pfam" id="PF01663">
    <property type="entry name" value="Phosphodiest"/>
    <property type="match status" value="1"/>
</dbReference>
<dbReference type="InterPro" id="IPR017850">
    <property type="entry name" value="Alkaline_phosphatase_core_sf"/>
</dbReference>
<feature type="signal peptide" evidence="1">
    <location>
        <begin position="1"/>
        <end position="20"/>
    </location>
</feature>
<dbReference type="OrthoDB" id="279982at2"/>
<dbReference type="AlphaFoldDB" id="A0A1H5S142"/>
<accession>A0A1H5S142</accession>
<evidence type="ECO:0000313" key="3">
    <source>
        <dbReference type="Proteomes" id="UP000236731"/>
    </source>
</evidence>